<dbReference type="InParanoid" id="A0A165D8K3"/>
<keyword evidence="2" id="KW-1185">Reference proteome</keyword>
<dbReference type="EMBL" id="KV426245">
    <property type="protein sequence ID" value="KZV83998.1"/>
    <property type="molecule type" value="Genomic_DNA"/>
</dbReference>
<name>A0A165D8K3_EXIGL</name>
<accession>A0A165D8K3</accession>
<proteinExistence type="predicted"/>
<reference evidence="1 2" key="1">
    <citation type="journal article" date="2016" name="Mol. Biol. Evol.">
        <title>Comparative Genomics of Early-Diverging Mushroom-Forming Fungi Provides Insights into the Origins of Lignocellulose Decay Capabilities.</title>
        <authorList>
            <person name="Nagy L.G."/>
            <person name="Riley R."/>
            <person name="Tritt A."/>
            <person name="Adam C."/>
            <person name="Daum C."/>
            <person name="Floudas D."/>
            <person name="Sun H."/>
            <person name="Yadav J.S."/>
            <person name="Pangilinan J."/>
            <person name="Larsson K.H."/>
            <person name="Matsuura K."/>
            <person name="Barry K."/>
            <person name="Labutti K."/>
            <person name="Kuo R."/>
            <person name="Ohm R.A."/>
            <person name="Bhattacharya S.S."/>
            <person name="Shirouzu T."/>
            <person name="Yoshinaga Y."/>
            <person name="Martin F.M."/>
            <person name="Grigoriev I.V."/>
            <person name="Hibbett D.S."/>
        </authorList>
    </citation>
    <scope>NUCLEOTIDE SEQUENCE [LARGE SCALE GENOMIC DNA]</scope>
    <source>
        <strain evidence="1 2">HHB12029</strain>
    </source>
</reference>
<evidence type="ECO:0000313" key="1">
    <source>
        <dbReference type="EMBL" id="KZV83998.1"/>
    </source>
</evidence>
<protein>
    <submittedName>
        <fullName evidence="1">Uncharacterized protein</fullName>
    </submittedName>
</protein>
<dbReference type="AlphaFoldDB" id="A0A165D8K3"/>
<dbReference type="Proteomes" id="UP000077266">
    <property type="component" value="Unassembled WGS sequence"/>
</dbReference>
<sequence>MHSCRAKSTSVRPVPALLALQTYPPYWSLQHIALDIDWTRCKLDELRSDGDAIASERSQVVTLLQNLTPASRLMVDFSSARELTSGHVSVKF</sequence>
<evidence type="ECO:0000313" key="2">
    <source>
        <dbReference type="Proteomes" id="UP000077266"/>
    </source>
</evidence>
<organism evidence="1 2">
    <name type="scientific">Exidia glandulosa HHB12029</name>
    <dbReference type="NCBI Taxonomy" id="1314781"/>
    <lineage>
        <taxon>Eukaryota</taxon>
        <taxon>Fungi</taxon>
        <taxon>Dikarya</taxon>
        <taxon>Basidiomycota</taxon>
        <taxon>Agaricomycotina</taxon>
        <taxon>Agaricomycetes</taxon>
        <taxon>Auriculariales</taxon>
        <taxon>Exidiaceae</taxon>
        <taxon>Exidia</taxon>
    </lineage>
</organism>
<gene>
    <name evidence="1" type="ORF">EXIGLDRAFT_727724</name>
</gene>